<keyword evidence="2 6" id="KW-0732">Signal</keyword>
<comment type="similarity">
    <text evidence="1 5">Belongs to the glycosyl hydrolase 43 family.</text>
</comment>
<dbReference type="InterPro" id="IPR006710">
    <property type="entry name" value="Glyco_hydro_43"/>
</dbReference>
<organism evidence="8 9">
    <name type="scientific">Aspergillus granulosus</name>
    <dbReference type="NCBI Taxonomy" id="176169"/>
    <lineage>
        <taxon>Eukaryota</taxon>
        <taxon>Fungi</taxon>
        <taxon>Dikarya</taxon>
        <taxon>Ascomycota</taxon>
        <taxon>Pezizomycotina</taxon>
        <taxon>Eurotiomycetes</taxon>
        <taxon>Eurotiomycetidae</taxon>
        <taxon>Eurotiales</taxon>
        <taxon>Aspergillaceae</taxon>
        <taxon>Aspergillus</taxon>
        <taxon>Aspergillus subgen. Nidulantes</taxon>
    </lineage>
</organism>
<accession>A0ABR4H847</accession>
<dbReference type="InterPro" id="IPR041542">
    <property type="entry name" value="GH43_C2"/>
</dbReference>
<evidence type="ECO:0000313" key="9">
    <source>
        <dbReference type="Proteomes" id="UP001610334"/>
    </source>
</evidence>
<dbReference type="SUPFAM" id="SSF49899">
    <property type="entry name" value="Concanavalin A-like lectins/glucanases"/>
    <property type="match status" value="1"/>
</dbReference>
<reference evidence="8 9" key="1">
    <citation type="submission" date="2024-07" db="EMBL/GenBank/DDBJ databases">
        <title>Section-level genome sequencing and comparative genomics of Aspergillus sections Usti and Cavernicolus.</title>
        <authorList>
            <consortium name="Lawrence Berkeley National Laboratory"/>
            <person name="Nybo J.L."/>
            <person name="Vesth T.C."/>
            <person name="Theobald S."/>
            <person name="Frisvad J.C."/>
            <person name="Larsen T.O."/>
            <person name="Kjaerboelling I."/>
            <person name="Rothschild-Mancinelli K."/>
            <person name="Lyhne E.K."/>
            <person name="Kogle M.E."/>
            <person name="Barry K."/>
            <person name="Clum A."/>
            <person name="Na H."/>
            <person name="Ledsgaard L."/>
            <person name="Lin J."/>
            <person name="Lipzen A."/>
            <person name="Kuo A."/>
            <person name="Riley R."/>
            <person name="Mondo S."/>
            <person name="Labutti K."/>
            <person name="Haridas S."/>
            <person name="Pangalinan J."/>
            <person name="Salamov A.A."/>
            <person name="Simmons B.A."/>
            <person name="Magnuson J.K."/>
            <person name="Chen J."/>
            <person name="Drula E."/>
            <person name="Henrissat B."/>
            <person name="Wiebenga A."/>
            <person name="Lubbers R.J."/>
            <person name="Gomes A.C."/>
            <person name="Makela M.R."/>
            <person name="Stajich J."/>
            <person name="Grigoriev I.V."/>
            <person name="Mortensen U.H."/>
            <person name="De Vries R.P."/>
            <person name="Baker S.E."/>
            <person name="Andersen M.R."/>
        </authorList>
    </citation>
    <scope>NUCLEOTIDE SEQUENCE [LARGE SCALE GENOMIC DNA]</scope>
    <source>
        <strain evidence="8 9">CBS 588.65</strain>
    </source>
</reference>
<feature type="domain" description="Beta-xylosidase C-terminal Concanavalin A-like" evidence="7">
    <location>
        <begin position="373"/>
        <end position="561"/>
    </location>
</feature>
<name>A0ABR4H847_9EURO</name>
<evidence type="ECO:0000259" key="7">
    <source>
        <dbReference type="Pfam" id="PF17851"/>
    </source>
</evidence>
<evidence type="ECO:0000256" key="1">
    <source>
        <dbReference type="ARBA" id="ARBA00009865"/>
    </source>
</evidence>
<dbReference type="Proteomes" id="UP001610334">
    <property type="component" value="Unassembled WGS sequence"/>
</dbReference>
<dbReference type="CDD" id="cd18833">
    <property type="entry name" value="GH43_PcXyl-like"/>
    <property type="match status" value="1"/>
</dbReference>
<dbReference type="InterPro" id="IPR023296">
    <property type="entry name" value="Glyco_hydro_beta-prop_sf"/>
</dbReference>
<feature type="chain" id="PRO_5047365152" evidence="6">
    <location>
        <begin position="21"/>
        <end position="574"/>
    </location>
</feature>
<dbReference type="Pfam" id="PF04616">
    <property type="entry name" value="Glyco_hydro_43"/>
    <property type="match status" value="1"/>
</dbReference>
<keyword evidence="4 5" id="KW-0326">Glycosidase</keyword>
<feature type="signal peptide" evidence="6">
    <location>
        <begin position="1"/>
        <end position="20"/>
    </location>
</feature>
<keyword evidence="9" id="KW-1185">Reference proteome</keyword>
<dbReference type="Gene3D" id="2.115.10.20">
    <property type="entry name" value="Glycosyl hydrolase domain, family 43"/>
    <property type="match status" value="1"/>
</dbReference>
<proteinExistence type="inferred from homology"/>
<keyword evidence="3 5" id="KW-0378">Hydrolase</keyword>
<dbReference type="PANTHER" id="PTHR42812:SF17">
    <property type="entry name" value="BETA-XYLOSIDASE C-TERMINAL CONCANAVALIN A-LIKE DOMAIN-CONTAINING PROTEIN-RELATED"/>
    <property type="match status" value="1"/>
</dbReference>
<dbReference type="PANTHER" id="PTHR42812">
    <property type="entry name" value="BETA-XYLOSIDASE"/>
    <property type="match status" value="1"/>
</dbReference>
<evidence type="ECO:0000256" key="5">
    <source>
        <dbReference type="RuleBase" id="RU361187"/>
    </source>
</evidence>
<dbReference type="InterPro" id="IPR013320">
    <property type="entry name" value="ConA-like_dom_sf"/>
</dbReference>
<sequence>MQLGLPSLLALSSLILGIRADLSTYTNPILPGWNSDPSCALVAEWNNTYFCTTSSFLTFPGIPVYASKDLVNWKLASNALSRPDQIRDMFSTATGEQSGIPAITLRYHNGMLYLITLHADWVCPTCWTEEFIIFKTADPYDDAAWIGPITIDSKAIAIDPDLFWDDDGKVYVAASGIQLQSLDLETGEAGDPVNIWNGTGGASPEGPHLYKKDGWYYLLIAEGGTEMNHAVTIARSRHVFGPYESYAGNPILTNRNTSEYFQTVGHADLFQDVAGNWWGVALSTRSGPEWSVYPMGRESVLYPARWDKDEWPVLEPVKGRLRGPLPPQDKSIPGSGNWVDAGERLKFPPGSEIPRHLVHWRPPPKRAADYAVSPRGHPNTLALRASRANLTAYSGYLPKEGQTFIARRQSHTFFEFSVDVSAHLTSPFHETGISLFLTSRQHVDLGIIMLPVPRKGHIPHIRLNTVAFGKPNATVPKPVVVPLPKHWKKEPIRLQVAAHDDRTFVFSASTPSSPHDSKVLGSVGGEIVSGGSGPFTGSLLGAYATTNGGKKSFKSYISRWTYTPLGQKIDNNED</sequence>
<dbReference type="Pfam" id="PF17851">
    <property type="entry name" value="GH43_C2"/>
    <property type="match status" value="1"/>
</dbReference>
<evidence type="ECO:0000256" key="6">
    <source>
        <dbReference type="SAM" id="SignalP"/>
    </source>
</evidence>
<gene>
    <name evidence="8" type="ORF">BJX63DRAFT_444042</name>
</gene>
<protein>
    <submittedName>
        <fullName evidence="8">Glycosyl hydrolase</fullName>
    </submittedName>
</protein>
<evidence type="ECO:0000256" key="3">
    <source>
        <dbReference type="ARBA" id="ARBA00022801"/>
    </source>
</evidence>
<dbReference type="SUPFAM" id="SSF75005">
    <property type="entry name" value="Arabinanase/levansucrase/invertase"/>
    <property type="match status" value="1"/>
</dbReference>
<dbReference type="GO" id="GO:0016787">
    <property type="term" value="F:hydrolase activity"/>
    <property type="evidence" value="ECO:0007669"/>
    <property type="project" value="UniProtKB-KW"/>
</dbReference>
<comment type="caution">
    <text evidence="8">The sequence shown here is derived from an EMBL/GenBank/DDBJ whole genome shotgun (WGS) entry which is preliminary data.</text>
</comment>
<dbReference type="Gene3D" id="2.60.120.200">
    <property type="match status" value="1"/>
</dbReference>
<evidence type="ECO:0000256" key="4">
    <source>
        <dbReference type="ARBA" id="ARBA00023295"/>
    </source>
</evidence>
<dbReference type="InterPro" id="IPR051795">
    <property type="entry name" value="Glycosyl_Hydrlase_43"/>
</dbReference>
<evidence type="ECO:0000313" key="8">
    <source>
        <dbReference type="EMBL" id="KAL2811628.1"/>
    </source>
</evidence>
<dbReference type="EMBL" id="JBFXLT010000056">
    <property type="protein sequence ID" value="KAL2811628.1"/>
    <property type="molecule type" value="Genomic_DNA"/>
</dbReference>
<evidence type="ECO:0000256" key="2">
    <source>
        <dbReference type="ARBA" id="ARBA00022729"/>
    </source>
</evidence>